<feature type="transmembrane region" description="Helical" evidence="1">
    <location>
        <begin position="67"/>
        <end position="86"/>
    </location>
</feature>
<feature type="transmembrane region" description="Helical" evidence="1">
    <location>
        <begin position="12"/>
        <end position="34"/>
    </location>
</feature>
<keyword evidence="1" id="KW-0812">Transmembrane</keyword>
<reference evidence="3 4" key="1">
    <citation type="submission" date="2016-10" db="EMBL/GenBank/DDBJ databases">
        <authorList>
            <person name="de Groot N.N."/>
        </authorList>
    </citation>
    <scope>NUCLEOTIDE SEQUENCE [LARGE SCALE GENOMIC DNA]</scope>
    <source>
        <strain evidence="3 4">DSM 8423</strain>
    </source>
</reference>
<feature type="transmembrane region" description="Helical" evidence="1">
    <location>
        <begin position="40"/>
        <end position="60"/>
    </location>
</feature>
<proteinExistence type="predicted"/>
<dbReference type="Pfam" id="PF07885">
    <property type="entry name" value="Ion_trans_2"/>
    <property type="match status" value="1"/>
</dbReference>
<evidence type="ECO:0000313" key="4">
    <source>
        <dbReference type="Proteomes" id="UP000198744"/>
    </source>
</evidence>
<dbReference type="RefSeq" id="WP_175476360.1">
    <property type="nucleotide sequence ID" value="NZ_FOBS01000005.1"/>
</dbReference>
<protein>
    <submittedName>
        <fullName evidence="3">Ion channel</fullName>
    </submittedName>
</protein>
<dbReference type="Proteomes" id="UP000198744">
    <property type="component" value="Unassembled WGS sequence"/>
</dbReference>
<dbReference type="AlphaFoldDB" id="A0A1H7VXC1"/>
<evidence type="ECO:0000259" key="2">
    <source>
        <dbReference type="Pfam" id="PF07885"/>
    </source>
</evidence>
<organism evidence="3 4">
    <name type="scientific">Syntrophus gentianae</name>
    <dbReference type="NCBI Taxonomy" id="43775"/>
    <lineage>
        <taxon>Bacteria</taxon>
        <taxon>Pseudomonadati</taxon>
        <taxon>Thermodesulfobacteriota</taxon>
        <taxon>Syntrophia</taxon>
        <taxon>Syntrophales</taxon>
        <taxon>Syntrophaceae</taxon>
        <taxon>Syntrophus</taxon>
    </lineage>
</organism>
<feature type="transmembrane region" description="Helical" evidence="1">
    <location>
        <begin position="166"/>
        <end position="185"/>
    </location>
</feature>
<accession>A0A1H7VXC1</accession>
<dbReference type="STRING" id="43775.SAMN04489760_10520"/>
<dbReference type="SUPFAM" id="SSF81324">
    <property type="entry name" value="Voltage-gated potassium channels"/>
    <property type="match status" value="1"/>
</dbReference>
<dbReference type="InterPro" id="IPR013099">
    <property type="entry name" value="K_chnl_dom"/>
</dbReference>
<feature type="transmembrane region" description="Helical" evidence="1">
    <location>
        <begin position="126"/>
        <end position="146"/>
    </location>
</feature>
<name>A0A1H7VXC1_9BACT</name>
<gene>
    <name evidence="3" type="ORF">SAMN04489760_10520</name>
</gene>
<keyword evidence="4" id="KW-1185">Reference proteome</keyword>
<dbReference type="EMBL" id="FOBS01000005">
    <property type="protein sequence ID" value="SEM13840.1"/>
    <property type="molecule type" value="Genomic_DNA"/>
</dbReference>
<keyword evidence="1" id="KW-0472">Membrane</keyword>
<keyword evidence="1" id="KW-1133">Transmembrane helix</keyword>
<sequence>MRPFIKDMINVILNARFSYLFFTVVLLFLLRPFIAGPTAVTVVTDIFLWFLIISCVWAVHEKRKHQGLVILLAAAAILADLLDFLIQNAMAAWTSKIMIVLFLGYAVVTILFYLARQKEVTADMIMAGASEYMLIGVLWALLYALIEMVYPGSFSFAGAKDRSGFLYFSFVTLTTTGYGDVLPVSVQARSLAILETITGQLFIAITVARLVSLYTVSGNKKKVD</sequence>
<feature type="transmembrane region" description="Helical" evidence="1">
    <location>
        <begin position="197"/>
        <end position="216"/>
    </location>
</feature>
<feature type="transmembrane region" description="Helical" evidence="1">
    <location>
        <begin position="92"/>
        <end position="114"/>
    </location>
</feature>
<evidence type="ECO:0000313" key="3">
    <source>
        <dbReference type="EMBL" id="SEM13840.1"/>
    </source>
</evidence>
<feature type="domain" description="Potassium channel" evidence="2">
    <location>
        <begin position="159"/>
        <end position="214"/>
    </location>
</feature>
<dbReference type="Gene3D" id="1.10.287.70">
    <property type="match status" value="1"/>
</dbReference>
<evidence type="ECO:0000256" key="1">
    <source>
        <dbReference type="SAM" id="Phobius"/>
    </source>
</evidence>